<dbReference type="Proteomes" id="UP000680865">
    <property type="component" value="Unassembled WGS sequence"/>
</dbReference>
<dbReference type="InterPro" id="IPR051324">
    <property type="entry name" value="Stress/Tellurium_Resist"/>
</dbReference>
<dbReference type="PANTHER" id="PTHR32097:SF18">
    <property type="entry name" value="RING-TYPE DOMAIN-CONTAINING PROTEIN"/>
    <property type="match status" value="1"/>
</dbReference>
<dbReference type="Pfam" id="PF14447">
    <property type="entry name" value="Prok-RING_4"/>
    <property type="match status" value="1"/>
</dbReference>
<dbReference type="AlphaFoldDB" id="A0A919SZD0"/>
<dbReference type="InterPro" id="IPR001841">
    <property type="entry name" value="Znf_RING"/>
</dbReference>
<gene>
    <name evidence="3" type="ORF">Aco04nite_75460</name>
</gene>
<keyword evidence="4" id="KW-1185">Reference proteome</keyword>
<name>A0A919SZD0_9ACTN</name>
<dbReference type="InterPro" id="IPR003325">
    <property type="entry name" value="TerD"/>
</dbReference>
<evidence type="ECO:0000313" key="3">
    <source>
        <dbReference type="EMBL" id="GIM81217.1"/>
    </source>
</evidence>
<feature type="region of interest" description="Disordered" evidence="1">
    <location>
        <begin position="583"/>
        <end position="609"/>
    </location>
</feature>
<accession>A0A919SZD0</accession>
<dbReference type="EMBL" id="BOQP01000046">
    <property type="protein sequence ID" value="GIM81217.1"/>
    <property type="molecule type" value="Genomic_DNA"/>
</dbReference>
<organism evidence="3 4">
    <name type="scientific">Winogradskya consettensis</name>
    <dbReference type="NCBI Taxonomy" id="113560"/>
    <lineage>
        <taxon>Bacteria</taxon>
        <taxon>Bacillati</taxon>
        <taxon>Actinomycetota</taxon>
        <taxon>Actinomycetes</taxon>
        <taxon>Micromonosporales</taxon>
        <taxon>Micromonosporaceae</taxon>
        <taxon>Winogradskya</taxon>
    </lineage>
</organism>
<proteinExistence type="predicted"/>
<protein>
    <recommendedName>
        <fullName evidence="2">RING-type domain-containing protein</fullName>
    </recommendedName>
</protein>
<dbReference type="RefSeq" id="WP_213001969.1">
    <property type="nucleotide sequence ID" value="NZ_BAAATW010000014.1"/>
</dbReference>
<feature type="domain" description="RING-type" evidence="2">
    <location>
        <begin position="117"/>
        <end position="152"/>
    </location>
</feature>
<dbReference type="SUPFAM" id="SSF57850">
    <property type="entry name" value="RING/U-box"/>
    <property type="match status" value="1"/>
</dbReference>
<sequence length="1026" mass="109049">MDPLAVVLLRRTSRVAITAGTADGPADGGAWVAALEADLAGRGWLLRNDLRLAAARLPATVRVQWADWLLATVDELVGADRPMLPLYRSFPDTPRNPEAVYVRRLLTHLFAVPGAPCVLCGRPDEGAPLDPCGHLVCTGCFPPAEFSACPICGRRVAAESHYLPIEPQPQERPLLRRVLPRLPQGRSTTADDEALIDDDDARPRPVAPEAVRIIGLEPAPDRAATDLRDTIVGRPGALGEADRADLKVLVTATAPGDLGWLPEVVPARETLALLIAWALHASALTDDFPIVLAAARERWGTATDVARALWAYSGGDPGLVLPRGESSAFASGPAFDFALGEPPVTVPVVRVRALPRPLRRAVLAHLDSLGVAVAAENMRRHPTVWKRLGEKLHPHEKIVAHPRAAVAFAALRGTRTSPIGALGTAITEACAREPRHLIRTEHPGGTISVTLRTHASLVEQAFTGGDIEAATRLLTERPGDLWRRTDQLLRGGPSTHAAVLAALHKTAARVAPAVLTATSAELHNRNLTVRATPAQLASVTRARAAAQALRTGSGSVARPAATADTFGSLGAALRAAAERLGYHPETAAPPTPSTPTADGPAPHTDAALPDEQALPHGQALPDQPALPHEQGLPDQPALAAVMGMPRRIFFPSGGVVTTWTEPERRKPLPAEAIDAVRALVDTELTRRATRDGNERFDVAVIDAALAEVPAPMRERGASAQFAGWPRGSIRRLPTGNVLRLFLHWQDAGRNRVDLDLSCAFFDSEWRRIGHCDYTNLRFADDAAVHSGDLTSAPPPLGATEYLDLNLEQLTAKGAQFAVPVVLSFNAVPFEALGEAFAGLMLPLPRGRQFDGARVAQRFDLQGNARMLMPMVVDLTDRRLLWTDLTLNGIGYGHSVGRHGDQLGRAAADQWDHFLGGHRTTLLDLTSWHAAAGAGRVLVVHRDETCSEVAPEASAIRAAAAAATGPLPGLPDLTGLRVLAGTSDAADLHRLIPHRPGPGSMALTVTGTPGEAWTAVGAGDLLARLLP</sequence>
<dbReference type="NCBIfam" id="NF041916">
    <property type="entry name" value="RING_SCO0854"/>
    <property type="match status" value="1"/>
</dbReference>
<dbReference type="PROSITE" id="PS50089">
    <property type="entry name" value="ZF_RING_2"/>
    <property type="match status" value="1"/>
</dbReference>
<evidence type="ECO:0000256" key="1">
    <source>
        <dbReference type="SAM" id="MobiDB-lite"/>
    </source>
</evidence>
<reference evidence="3" key="1">
    <citation type="submission" date="2021-03" db="EMBL/GenBank/DDBJ databases">
        <title>Whole genome shotgun sequence of Actinoplanes consettensis NBRC 14913.</title>
        <authorList>
            <person name="Komaki H."/>
            <person name="Tamura T."/>
        </authorList>
    </citation>
    <scope>NUCLEOTIDE SEQUENCE</scope>
    <source>
        <strain evidence="3">NBRC 14913</strain>
    </source>
</reference>
<dbReference type="Gene3D" id="2.60.60.30">
    <property type="entry name" value="sav2460 like domains"/>
    <property type="match status" value="1"/>
</dbReference>
<dbReference type="PANTHER" id="PTHR32097">
    <property type="entry name" value="CAMP-BINDING PROTEIN 1-RELATED"/>
    <property type="match status" value="1"/>
</dbReference>
<comment type="caution">
    <text evidence="3">The sequence shown here is derived from an EMBL/GenBank/DDBJ whole genome shotgun (WGS) entry which is preliminary data.</text>
</comment>
<evidence type="ECO:0000259" key="2">
    <source>
        <dbReference type="PROSITE" id="PS50089"/>
    </source>
</evidence>
<dbReference type="CDD" id="cd06974">
    <property type="entry name" value="TerD_like"/>
    <property type="match status" value="1"/>
</dbReference>
<evidence type="ECO:0000313" key="4">
    <source>
        <dbReference type="Proteomes" id="UP000680865"/>
    </source>
</evidence>